<dbReference type="Pfam" id="PF04500">
    <property type="entry name" value="FLYWCH"/>
    <property type="match status" value="1"/>
</dbReference>
<proteinExistence type="predicted"/>
<keyword evidence="3" id="KW-0862">Zinc</keyword>
<keyword evidence="1" id="KW-0479">Metal-binding</keyword>
<dbReference type="AlphaFoldDB" id="A0A915N9T7"/>
<dbReference type="Gene3D" id="2.20.25.240">
    <property type="match status" value="1"/>
</dbReference>
<evidence type="ECO:0000256" key="2">
    <source>
        <dbReference type="ARBA" id="ARBA00022771"/>
    </source>
</evidence>
<evidence type="ECO:0000313" key="5">
    <source>
        <dbReference type="Proteomes" id="UP000887561"/>
    </source>
</evidence>
<dbReference type="GO" id="GO:0008270">
    <property type="term" value="F:zinc ion binding"/>
    <property type="evidence" value="ECO:0007669"/>
    <property type="project" value="UniProtKB-KW"/>
</dbReference>
<sequence length="227" mass="26346">MNRQSNSSREDGEIRDISDEIKYDLNVDDDETVEENTLVRFYSTISTRGKELLRRDGYEFTFDKPSKLEEGTEQWKCVRQKPYCKGRIHVRQNWIYHEGKKYKLGTIKNGQHNHPAKAEAVRDAQNLLREKAISENPPAVRNAVKLARERVPIEVRATGECSSSSTMGRSYRNYIKKARRDVGDDSLDVENPNNIIIPNRIEEKIMFSGQADGLDKLMVRFNMILFF</sequence>
<keyword evidence="2" id="KW-0863">Zinc-finger</keyword>
<dbReference type="InterPro" id="IPR007588">
    <property type="entry name" value="Znf_FLYWCH"/>
</dbReference>
<keyword evidence="5" id="KW-1185">Reference proteome</keyword>
<evidence type="ECO:0000256" key="1">
    <source>
        <dbReference type="ARBA" id="ARBA00022723"/>
    </source>
</evidence>
<evidence type="ECO:0000256" key="3">
    <source>
        <dbReference type="ARBA" id="ARBA00022833"/>
    </source>
</evidence>
<evidence type="ECO:0000259" key="4">
    <source>
        <dbReference type="Pfam" id="PF04500"/>
    </source>
</evidence>
<accession>A0A915N9T7</accession>
<name>A0A915N9T7_MELJA</name>
<organism evidence="5 6">
    <name type="scientific">Meloidogyne javanica</name>
    <name type="common">Root-knot nematode worm</name>
    <dbReference type="NCBI Taxonomy" id="6303"/>
    <lineage>
        <taxon>Eukaryota</taxon>
        <taxon>Metazoa</taxon>
        <taxon>Ecdysozoa</taxon>
        <taxon>Nematoda</taxon>
        <taxon>Chromadorea</taxon>
        <taxon>Rhabditida</taxon>
        <taxon>Tylenchina</taxon>
        <taxon>Tylenchomorpha</taxon>
        <taxon>Tylenchoidea</taxon>
        <taxon>Meloidogynidae</taxon>
        <taxon>Meloidogyninae</taxon>
        <taxon>Meloidogyne</taxon>
        <taxon>Meloidogyne incognita group</taxon>
    </lineage>
</organism>
<dbReference type="WBParaSite" id="scaffold84_cov185.g189">
    <property type="protein sequence ID" value="scaffold84_cov185.g189"/>
    <property type="gene ID" value="scaffold84_cov185.g189"/>
</dbReference>
<dbReference type="Proteomes" id="UP000887561">
    <property type="component" value="Unplaced"/>
</dbReference>
<protein>
    <submittedName>
        <fullName evidence="6">FLYWCH-type domain-containing protein</fullName>
    </submittedName>
</protein>
<feature type="domain" description="FLYWCH-type" evidence="4">
    <location>
        <begin position="45"/>
        <end position="114"/>
    </location>
</feature>
<evidence type="ECO:0000313" key="6">
    <source>
        <dbReference type="WBParaSite" id="scaffold84_cov185.g189"/>
    </source>
</evidence>
<reference evidence="6" key="1">
    <citation type="submission" date="2022-11" db="UniProtKB">
        <authorList>
            <consortium name="WormBaseParasite"/>
        </authorList>
    </citation>
    <scope>IDENTIFICATION</scope>
</reference>